<protein>
    <submittedName>
        <fullName evidence="2">Uncharacterized protein</fullName>
    </submittedName>
</protein>
<proteinExistence type="predicted"/>
<gene>
    <name evidence="2" type="ORF">GALL_70860</name>
</gene>
<keyword evidence="1" id="KW-1133">Transmembrane helix</keyword>
<feature type="transmembrane region" description="Helical" evidence="1">
    <location>
        <begin position="7"/>
        <end position="28"/>
    </location>
</feature>
<sequence length="32" mass="3470">MSLIADVASIGTAIFSVLFAVWITIQLFKKAD</sequence>
<evidence type="ECO:0000256" key="1">
    <source>
        <dbReference type="SAM" id="Phobius"/>
    </source>
</evidence>
<comment type="caution">
    <text evidence="2">The sequence shown here is derived from an EMBL/GenBank/DDBJ whole genome shotgun (WGS) entry which is preliminary data.</text>
</comment>
<evidence type="ECO:0000313" key="2">
    <source>
        <dbReference type="EMBL" id="OIR11591.1"/>
    </source>
</evidence>
<keyword evidence="1" id="KW-0812">Transmembrane</keyword>
<dbReference type="EMBL" id="MLJW01000020">
    <property type="protein sequence ID" value="OIR11591.1"/>
    <property type="molecule type" value="Genomic_DNA"/>
</dbReference>
<dbReference type="AlphaFoldDB" id="A0A1J5SSX9"/>
<name>A0A1J5SSX9_9ZZZZ</name>
<organism evidence="2">
    <name type="scientific">mine drainage metagenome</name>
    <dbReference type="NCBI Taxonomy" id="410659"/>
    <lineage>
        <taxon>unclassified sequences</taxon>
        <taxon>metagenomes</taxon>
        <taxon>ecological metagenomes</taxon>
    </lineage>
</organism>
<accession>A0A1J5SSX9</accession>
<keyword evidence="1" id="KW-0472">Membrane</keyword>
<reference evidence="2" key="1">
    <citation type="submission" date="2016-10" db="EMBL/GenBank/DDBJ databases">
        <title>Sequence of Gallionella enrichment culture.</title>
        <authorList>
            <person name="Poehlein A."/>
            <person name="Muehling M."/>
            <person name="Daniel R."/>
        </authorList>
    </citation>
    <scope>NUCLEOTIDE SEQUENCE</scope>
</reference>